<dbReference type="InterPro" id="IPR004839">
    <property type="entry name" value="Aminotransferase_I/II_large"/>
</dbReference>
<dbReference type="RefSeq" id="WP_186859885.1">
    <property type="nucleotide sequence ID" value="NZ_JACOOO010000016.1"/>
</dbReference>
<dbReference type="InterPro" id="IPR015422">
    <property type="entry name" value="PyrdxlP-dep_Trfase_small"/>
</dbReference>
<dbReference type="Gene3D" id="3.40.640.10">
    <property type="entry name" value="Type I PLP-dependent aspartate aminotransferase-like (Major domain)"/>
    <property type="match status" value="1"/>
</dbReference>
<evidence type="ECO:0000256" key="3">
    <source>
        <dbReference type="ARBA" id="ARBA00023015"/>
    </source>
</evidence>
<dbReference type="GO" id="GO:0008483">
    <property type="term" value="F:transaminase activity"/>
    <property type="evidence" value="ECO:0007669"/>
    <property type="project" value="UniProtKB-KW"/>
</dbReference>
<dbReference type="InterPro" id="IPR051446">
    <property type="entry name" value="HTH_trans_reg/aminotransferase"/>
</dbReference>
<organism evidence="7 8">
    <name type="scientific">Clostridium hominis</name>
    <dbReference type="NCBI Taxonomy" id="2763036"/>
    <lineage>
        <taxon>Bacteria</taxon>
        <taxon>Bacillati</taxon>
        <taxon>Bacillota</taxon>
        <taxon>Clostridia</taxon>
        <taxon>Eubacteriales</taxon>
        <taxon>Clostridiaceae</taxon>
        <taxon>Clostridium</taxon>
    </lineage>
</organism>
<protein>
    <submittedName>
        <fullName evidence="7">PLP-dependent aminotransferase family protein</fullName>
    </submittedName>
</protein>
<comment type="similarity">
    <text evidence="1">In the C-terminal section; belongs to the class-I pyridoxal-phosphate-dependent aminotransferase family.</text>
</comment>
<dbReference type="PANTHER" id="PTHR46577:SF1">
    <property type="entry name" value="HTH-TYPE TRANSCRIPTIONAL REGULATORY PROTEIN GABR"/>
    <property type="match status" value="1"/>
</dbReference>
<dbReference type="SUPFAM" id="SSF53383">
    <property type="entry name" value="PLP-dependent transferases"/>
    <property type="match status" value="1"/>
</dbReference>
<name>A0ABR7DC61_9CLOT</name>
<accession>A0ABR7DC61</accession>
<keyword evidence="4" id="KW-0238">DNA-binding</keyword>
<feature type="domain" description="HTH gntR-type" evidence="6">
    <location>
        <begin position="2"/>
        <end position="70"/>
    </location>
</feature>
<dbReference type="PROSITE" id="PS50949">
    <property type="entry name" value="HTH_GNTR"/>
    <property type="match status" value="1"/>
</dbReference>
<dbReference type="InterPro" id="IPR000524">
    <property type="entry name" value="Tscrpt_reg_HTH_GntR"/>
</dbReference>
<gene>
    <name evidence="7" type="ORF">H8S20_08760</name>
</gene>
<dbReference type="InterPro" id="IPR036388">
    <property type="entry name" value="WH-like_DNA-bd_sf"/>
</dbReference>
<dbReference type="InterPro" id="IPR015424">
    <property type="entry name" value="PyrdxlP-dep_Trfase"/>
</dbReference>
<keyword evidence="2" id="KW-0663">Pyridoxal phosphate</keyword>
<reference evidence="7 8" key="1">
    <citation type="submission" date="2020-08" db="EMBL/GenBank/DDBJ databases">
        <title>Genome public.</title>
        <authorList>
            <person name="Liu C."/>
            <person name="Sun Q."/>
        </authorList>
    </citation>
    <scope>NUCLEOTIDE SEQUENCE [LARGE SCALE GENOMIC DNA]</scope>
    <source>
        <strain evidence="7 8">NSJ-6</strain>
    </source>
</reference>
<dbReference type="InterPro" id="IPR036390">
    <property type="entry name" value="WH_DNA-bd_sf"/>
</dbReference>
<keyword evidence="7" id="KW-0032">Aminotransferase</keyword>
<keyword evidence="8" id="KW-1185">Reference proteome</keyword>
<dbReference type="SUPFAM" id="SSF46785">
    <property type="entry name" value="Winged helix' DNA-binding domain"/>
    <property type="match status" value="1"/>
</dbReference>
<comment type="caution">
    <text evidence="7">The sequence shown here is derived from an EMBL/GenBank/DDBJ whole genome shotgun (WGS) entry which is preliminary data.</text>
</comment>
<dbReference type="Pfam" id="PF00392">
    <property type="entry name" value="GntR"/>
    <property type="match status" value="1"/>
</dbReference>
<evidence type="ECO:0000256" key="2">
    <source>
        <dbReference type="ARBA" id="ARBA00022898"/>
    </source>
</evidence>
<dbReference type="CDD" id="cd00609">
    <property type="entry name" value="AAT_like"/>
    <property type="match status" value="1"/>
</dbReference>
<evidence type="ECO:0000313" key="7">
    <source>
        <dbReference type="EMBL" id="MBC5628981.1"/>
    </source>
</evidence>
<dbReference type="EMBL" id="JACOOO010000016">
    <property type="protein sequence ID" value="MBC5628981.1"/>
    <property type="molecule type" value="Genomic_DNA"/>
</dbReference>
<keyword evidence="7" id="KW-0808">Transferase</keyword>
<evidence type="ECO:0000256" key="1">
    <source>
        <dbReference type="ARBA" id="ARBA00005384"/>
    </source>
</evidence>
<dbReference type="CDD" id="cd07377">
    <property type="entry name" value="WHTH_GntR"/>
    <property type="match status" value="1"/>
</dbReference>
<dbReference type="Pfam" id="PF00155">
    <property type="entry name" value="Aminotran_1_2"/>
    <property type="match status" value="1"/>
</dbReference>
<evidence type="ECO:0000259" key="6">
    <source>
        <dbReference type="PROSITE" id="PS50949"/>
    </source>
</evidence>
<sequence>MEHLYNKIANDLITDIRNNTLFPGNKLPSIRSMSQKYNCSKSTVEKAYSLLIKDHYIYCKPQSGYYLIDNLLTEKTDDNGNIFDFSTGNPNMSSFPLLDLQHCLDRSIDTHRNSSLNIGLDAIDSLQSKLPEYLSKFQIYTEKKNIFVNMGILQMLSLLTEMPFPNNKNKILIEEPCYSFYIRYLKNKNIPTITINRDENGYDLKELRRIFKYEDIKFFYLAPRANNPLGTSLDSNTKKYICELADKYDVFIVEDDYFGDYIINSRNLPLSSYSFGEHTIYLKSFSKLIPWIRLGISVVPDSLIDILKKHIKFAYLSYYFSPSLSSQATLDIYLKSNLLDKHTSFVKKSYKTKLNAFQKGLASLNNLGIKTLGNTTGFYSMIIIPSSLNEDIVINTLKKKGVLVATGRSFFYDTDHYIPSIRLSFANISYNEIIRGFEIIYDTFNYLLNK</sequence>
<keyword evidence="3" id="KW-0805">Transcription regulation</keyword>
<proteinExistence type="inferred from homology"/>
<dbReference type="InterPro" id="IPR015421">
    <property type="entry name" value="PyrdxlP-dep_Trfase_major"/>
</dbReference>
<evidence type="ECO:0000313" key="8">
    <source>
        <dbReference type="Proteomes" id="UP000596929"/>
    </source>
</evidence>
<evidence type="ECO:0000256" key="4">
    <source>
        <dbReference type="ARBA" id="ARBA00023125"/>
    </source>
</evidence>
<evidence type="ECO:0000256" key="5">
    <source>
        <dbReference type="ARBA" id="ARBA00023163"/>
    </source>
</evidence>
<keyword evidence="5" id="KW-0804">Transcription</keyword>
<dbReference type="SMART" id="SM00345">
    <property type="entry name" value="HTH_GNTR"/>
    <property type="match status" value="1"/>
</dbReference>
<dbReference type="PANTHER" id="PTHR46577">
    <property type="entry name" value="HTH-TYPE TRANSCRIPTIONAL REGULATORY PROTEIN GABR"/>
    <property type="match status" value="1"/>
</dbReference>
<dbReference type="Gene3D" id="1.10.10.10">
    <property type="entry name" value="Winged helix-like DNA-binding domain superfamily/Winged helix DNA-binding domain"/>
    <property type="match status" value="1"/>
</dbReference>
<dbReference type="Proteomes" id="UP000596929">
    <property type="component" value="Unassembled WGS sequence"/>
</dbReference>
<dbReference type="Gene3D" id="3.90.1150.10">
    <property type="entry name" value="Aspartate Aminotransferase, domain 1"/>
    <property type="match status" value="1"/>
</dbReference>